<dbReference type="Proteomes" id="UP000190857">
    <property type="component" value="Unassembled WGS sequence"/>
</dbReference>
<gene>
    <name evidence="1" type="ORF">SAMN06309945_1855</name>
</gene>
<sequence length="70" mass="8299">MIWSFEVRGDLRCSGDHIGTRIIEQFVLEFDDEEIYVGPTSESMSFWTRFGWPMCECDSCRGRDFIVRRP</sequence>
<proteinExistence type="predicted"/>
<protein>
    <recommendedName>
        <fullName evidence="3">N-acetyltransferase domain-containing protein</fullName>
    </recommendedName>
</protein>
<dbReference type="EMBL" id="FUZP01000001">
    <property type="protein sequence ID" value="SKC54742.1"/>
    <property type="molecule type" value="Genomic_DNA"/>
</dbReference>
<keyword evidence="2" id="KW-1185">Reference proteome</keyword>
<organism evidence="1 2">
    <name type="scientific">Okibacterium fritillariae</name>
    <dbReference type="NCBI Taxonomy" id="123320"/>
    <lineage>
        <taxon>Bacteria</taxon>
        <taxon>Bacillati</taxon>
        <taxon>Actinomycetota</taxon>
        <taxon>Actinomycetes</taxon>
        <taxon>Micrococcales</taxon>
        <taxon>Microbacteriaceae</taxon>
        <taxon>Okibacterium</taxon>
    </lineage>
</organism>
<evidence type="ECO:0000313" key="1">
    <source>
        <dbReference type="EMBL" id="SKC54742.1"/>
    </source>
</evidence>
<evidence type="ECO:0000313" key="2">
    <source>
        <dbReference type="Proteomes" id="UP000190857"/>
    </source>
</evidence>
<accession>A0A1T5JTD4</accession>
<evidence type="ECO:0008006" key="3">
    <source>
        <dbReference type="Google" id="ProtNLM"/>
    </source>
</evidence>
<dbReference type="AlphaFoldDB" id="A0A1T5JTD4"/>
<name>A0A1T5JTD4_9MICO</name>
<reference evidence="1 2" key="1">
    <citation type="submission" date="2017-02" db="EMBL/GenBank/DDBJ databases">
        <authorList>
            <person name="Peterson S.W."/>
        </authorList>
    </citation>
    <scope>NUCLEOTIDE SEQUENCE [LARGE SCALE GENOMIC DNA]</scope>
    <source>
        <strain evidence="1 2">VKM Ac-2059</strain>
    </source>
</reference>